<dbReference type="InterPro" id="IPR001128">
    <property type="entry name" value="Cyt_P450"/>
</dbReference>
<dbReference type="VEuPathDB" id="VectorBase:RPRC001745"/>
<dbReference type="InterPro" id="IPR002401">
    <property type="entry name" value="Cyt_P450_E_grp-I"/>
</dbReference>
<keyword evidence="7" id="KW-0503">Monooxygenase</keyword>
<dbReference type="STRING" id="13249.T1HCI1"/>
<keyword evidence="6 8" id="KW-0408">Iron</keyword>
<feature type="binding site" description="axial binding residue" evidence="8">
    <location>
        <position position="265"/>
    </location>
    <ligand>
        <name>heme</name>
        <dbReference type="ChEBI" id="CHEBI:30413"/>
    </ligand>
    <ligandPart>
        <name>Fe</name>
        <dbReference type="ChEBI" id="CHEBI:18248"/>
    </ligandPart>
</feature>
<dbReference type="InterPro" id="IPR050479">
    <property type="entry name" value="CYP11_CYP27_families"/>
</dbReference>
<accession>T1HCI1</accession>
<dbReference type="EnsemblMetazoa" id="RPRC001745-RA">
    <property type="protein sequence ID" value="RPRC001745-PA"/>
    <property type="gene ID" value="RPRC001745"/>
</dbReference>
<dbReference type="EMBL" id="ACPB03001756">
    <property type="status" value="NOT_ANNOTATED_CDS"/>
    <property type="molecule type" value="Genomic_DNA"/>
</dbReference>
<dbReference type="PANTHER" id="PTHR24279:SF120">
    <property type="entry name" value="CYTOCHROME P450"/>
    <property type="match status" value="1"/>
</dbReference>
<protein>
    <submittedName>
        <fullName evidence="9">Cytochrome</fullName>
    </submittedName>
</protein>
<dbReference type="PANTHER" id="PTHR24279">
    <property type="entry name" value="CYTOCHROME P450"/>
    <property type="match status" value="1"/>
</dbReference>
<evidence type="ECO:0000256" key="1">
    <source>
        <dbReference type="ARBA" id="ARBA00001971"/>
    </source>
</evidence>
<comment type="similarity">
    <text evidence="2">Belongs to the cytochrome P450 family.</text>
</comment>
<dbReference type="GO" id="GO:0004497">
    <property type="term" value="F:monooxygenase activity"/>
    <property type="evidence" value="ECO:0007669"/>
    <property type="project" value="UniProtKB-KW"/>
</dbReference>
<evidence type="ECO:0000256" key="7">
    <source>
        <dbReference type="ARBA" id="ARBA00023033"/>
    </source>
</evidence>
<keyword evidence="10" id="KW-1185">Reference proteome</keyword>
<keyword evidence="3 8" id="KW-0349">Heme</keyword>
<evidence type="ECO:0000256" key="2">
    <source>
        <dbReference type="ARBA" id="ARBA00010617"/>
    </source>
</evidence>
<keyword evidence="4 8" id="KW-0479">Metal-binding</keyword>
<evidence type="ECO:0000313" key="10">
    <source>
        <dbReference type="Proteomes" id="UP000015103"/>
    </source>
</evidence>
<dbReference type="GO" id="GO:0005506">
    <property type="term" value="F:iron ion binding"/>
    <property type="evidence" value="ECO:0007669"/>
    <property type="project" value="InterPro"/>
</dbReference>
<evidence type="ECO:0000256" key="6">
    <source>
        <dbReference type="ARBA" id="ARBA00023004"/>
    </source>
</evidence>
<dbReference type="InterPro" id="IPR036396">
    <property type="entry name" value="Cyt_P450_sf"/>
</dbReference>
<dbReference type="HOGENOM" id="CLU_001570_28_0_1"/>
<dbReference type="AlphaFoldDB" id="T1HCI1"/>
<dbReference type="PRINTS" id="PR00463">
    <property type="entry name" value="EP450I"/>
</dbReference>
<organism evidence="9 10">
    <name type="scientific">Rhodnius prolixus</name>
    <name type="common">Triatomid bug</name>
    <dbReference type="NCBI Taxonomy" id="13249"/>
    <lineage>
        <taxon>Eukaryota</taxon>
        <taxon>Metazoa</taxon>
        <taxon>Ecdysozoa</taxon>
        <taxon>Arthropoda</taxon>
        <taxon>Hexapoda</taxon>
        <taxon>Insecta</taxon>
        <taxon>Pterygota</taxon>
        <taxon>Neoptera</taxon>
        <taxon>Paraneoptera</taxon>
        <taxon>Hemiptera</taxon>
        <taxon>Heteroptera</taxon>
        <taxon>Panheteroptera</taxon>
        <taxon>Cimicomorpha</taxon>
        <taxon>Reduviidae</taxon>
        <taxon>Triatominae</taxon>
        <taxon>Rhodnius</taxon>
    </lineage>
</organism>
<dbReference type="Gene3D" id="1.10.630.10">
    <property type="entry name" value="Cytochrome P450"/>
    <property type="match status" value="1"/>
</dbReference>
<name>T1HCI1_RHOPR</name>
<keyword evidence="5" id="KW-0560">Oxidoreductase</keyword>
<sequence length="316" mass="36647">IGQVALDVRLGCLEPELSLDSEPQQIINAAKFALRNVAELELKAPYWQYFPTPLWYRYINNMDFFRKICLKYITIALTDLEKKSSSKTNNCDYSLLERVLMKEKDPKIACILALDLLLVGIDTISMAVCSMLYQLATRRQEQEKIHEELKRLLPNPSVKLTSTHLEQMHYLRAFIKEVFRLYSTVIGNGRMLLEDMVISGYQVPKGVHLVFPSIVTGSLPEYVSNPTEFKPSRWLKSSDTKKTMSDTDYVHPFASLPYGYGARMCLGRRFADLEMQILMAKLIRSYKLEYNYEPLEYKVTFMYAPEGKLKFKLTQR</sequence>
<dbReference type="Pfam" id="PF00067">
    <property type="entry name" value="p450"/>
    <property type="match status" value="1"/>
</dbReference>
<reference evidence="9" key="1">
    <citation type="submission" date="2015-05" db="UniProtKB">
        <authorList>
            <consortium name="EnsemblMetazoa"/>
        </authorList>
    </citation>
    <scope>IDENTIFICATION</scope>
</reference>
<comment type="cofactor">
    <cofactor evidence="1 8">
        <name>heme</name>
        <dbReference type="ChEBI" id="CHEBI:30413"/>
    </cofactor>
</comment>
<evidence type="ECO:0000256" key="8">
    <source>
        <dbReference type="PIRSR" id="PIRSR602401-1"/>
    </source>
</evidence>
<dbReference type="eggNOG" id="KOG0159">
    <property type="taxonomic scope" value="Eukaryota"/>
</dbReference>
<dbReference type="SUPFAM" id="SSF48264">
    <property type="entry name" value="Cytochrome P450"/>
    <property type="match status" value="1"/>
</dbReference>
<dbReference type="CDD" id="cd11054">
    <property type="entry name" value="CYP24A1-like"/>
    <property type="match status" value="1"/>
</dbReference>
<dbReference type="PRINTS" id="PR00385">
    <property type="entry name" value="P450"/>
</dbReference>
<evidence type="ECO:0000313" key="9">
    <source>
        <dbReference type="EnsemblMetazoa" id="RPRC001745-PA"/>
    </source>
</evidence>
<evidence type="ECO:0000256" key="5">
    <source>
        <dbReference type="ARBA" id="ARBA00023002"/>
    </source>
</evidence>
<proteinExistence type="inferred from homology"/>
<dbReference type="GO" id="GO:0020037">
    <property type="term" value="F:heme binding"/>
    <property type="evidence" value="ECO:0007669"/>
    <property type="project" value="InterPro"/>
</dbReference>
<dbReference type="GO" id="GO:0016705">
    <property type="term" value="F:oxidoreductase activity, acting on paired donors, with incorporation or reduction of molecular oxygen"/>
    <property type="evidence" value="ECO:0007669"/>
    <property type="project" value="InterPro"/>
</dbReference>
<dbReference type="Proteomes" id="UP000015103">
    <property type="component" value="Unassembled WGS sequence"/>
</dbReference>
<evidence type="ECO:0000256" key="4">
    <source>
        <dbReference type="ARBA" id="ARBA00022723"/>
    </source>
</evidence>
<dbReference type="InParanoid" id="T1HCI1"/>
<evidence type="ECO:0000256" key="3">
    <source>
        <dbReference type="ARBA" id="ARBA00022617"/>
    </source>
</evidence>